<protein>
    <submittedName>
        <fullName evidence="3">Uncharacterized protein</fullName>
    </submittedName>
</protein>
<dbReference type="OrthoDB" id="2190238at2759"/>
<evidence type="ECO:0000256" key="1">
    <source>
        <dbReference type="SAM" id="Phobius"/>
    </source>
</evidence>
<proteinExistence type="predicted"/>
<accession>A0A0B2UM97</accession>
<feature type="signal peptide" evidence="2">
    <location>
        <begin position="1"/>
        <end position="15"/>
    </location>
</feature>
<reference evidence="3 4" key="1">
    <citation type="journal article" date="2014" name="MBio">
        <title>The Ordospora colligata genome; evolution of extreme reduction in microsporidia and host-to-parasite horizontal gene transfer.</title>
        <authorList>
            <person name="Pombert J.-F."/>
            <person name="Haag K.L."/>
            <person name="Beidas S."/>
            <person name="Ebert D."/>
            <person name="Keeling P.J."/>
        </authorList>
    </citation>
    <scope>NUCLEOTIDE SEQUENCE [LARGE SCALE GENOMIC DNA]</scope>
    <source>
        <strain evidence="3 4">OC4</strain>
    </source>
</reference>
<comment type="caution">
    <text evidence="3">The sequence shown here is derived from an EMBL/GenBank/DDBJ whole genome shotgun (WGS) entry which is preliminary data.</text>
</comment>
<dbReference type="RefSeq" id="XP_014564530.1">
    <property type="nucleotide sequence ID" value="XM_014709044.1"/>
</dbReference>
<gene>
    <name evidence="3" type="ORF">M896_011420</name>
</gene>
<dbReference type="InParanoid" id="A0A0B2UM97"/>
<dbReference type="HOGENOM" id="CLU_1586463_0_0_1"/>
<dbReference type="EMBL" id="JOKQ01000001">
    <property type="protein sequence ID" value="KHN70488.1"/>
    <property type="molecule type" value="Genomic_DNA"/>
</dbReference>
<feature type="chain" id="PRO_5012384565" evidence="2">
    <location>
        <begin position="16"/>
        <end position="168"/>
    </location>
</feature>
<organism evidence="3 4">
    <name type="scientific">Ordospora colligata OC4</name>
    <dbReference type="NCBI Taxonomy" id="1354746"/>
    <lineage>
        <taxon>Eukaryota</taxon>
        <taxon>Fungi</taxon>
        <taxon>Fungi incertae sedis</taxon>
        <taxon>Microsporidia</taxon>
        <taxon>Ordosporidae</taxon>
        <taxon>Ordospora</taxon>
    </lineage>
</organism>
<keyword evidence="2" id="KW-0732">Signal</keyword>
<evidence type="ECO:0000256" key="2">
    <source>
        <dbReference type="SAM" id="SignalP"/>
    </source>
</evidence>
<evidence type="ECO:0000313" key="4">
    <source>
        <dbReference type="Proteomes" id="UP000031056"/>
    </source>
</evidence>
<keyword evidence="1" id="KW-0472">Membrane</keyword>
<dbReference type="VEuPathDB" id="MicrosporidiaDB:M896_011420"/>
<feature type="transmembrane region" description="Helical" evidence="1">
    <location>
        <begin position="134"/>
        <end position="156"/>
    </location>
</feature>
<keyword evidence="4" id="KW-1185">Reference proteome</keyword>
<name>A0A0B2UM97_9MICR</name>
<dbReference type="AlphaFoldDB" id="A0A0B2UM97"/>
<keyword evidence="1" id="KW-1133">Transmembrane helix</keyword>
<sequence>MNCAVIFVLISYAWCFSRDVISTNYSMSTVRYTTTHPSPHLLAVMYPQGVIPQLIGMPVHGVFERGCEEKKTLVVIFNMDRRYTIDVTCEKELCRVWECSPHIEEGAVIRSFGIVDGQVVWADVMTDWIVIPDFTVQFVAFNIFGVVLTLILKVYCAPQKTEKVKIKD</sequence>
<keyword evidence="1" id="KW-0812">Transmembrane</keyword>
<dbReference type="GeneID" id="26260985"/>
<evidence type="ECO:0000313" key="3">
    <source>
        <dbReference type="EMBL" id="KHN70488.1"/>
    </source>
</evidence>
<dbReference type="Proteomes" id="UP000031056">
    <property type="component" value="Unassembled WGS sequence"/>
</dbReference>